<keyword evidence="5 8" id="KW-1133">Transmembrane helix</keyword>
<proteinExistence type="predicted"/>
<organism evidence="9 10">
    <name type="scientific">Actinacidiphila guanduensis</name>
    <dbReference type="NCBI Taxonomy" id="310781"/>
    <lineage>
        <taxon>Bacteria</taxon>
        <taxon>Bacillati</taxon>
        <taxon>Actinomycetota</taxon>
        <taxon>Actinomycetes</taxon>
        <taxon>Kitasatosporales</taxon>
        <taxon>Streptomycetaceae</taxon>
        <taxon>Actinacidiphila</taxon>
    </lineage>
</organism>
<keyword evidence="6 8" id="KW-0472">Membrane</keyword>
<evidence type="ECO:0000256" key="8">
    <source>
        <dbReference type="SAM" id="Phobius"/>
    </source>
</evidence>
<evidence type="ECO:0000313" key="9">
    <source>
        <dbReference type="EMBL" id="SDO10824.1"/>
    </source>
</evidence>
<dbReference type="SUPFAM" id="SSF103473">
    <property type="entry name" value="MFS general substrate transporter"/>
    <property type="match status" value="1"/>
</dbReference>
<dbReference type="InterPro" id="IPR010290">
    <property type="entry name" value="TM_effector"/>
</dbReference>
<gene>
    <name evidence="9" type="ORF">SAMN05216259_107292</name>
</gene>
<feature type="transmembrane region" description="Helical" evidence="8">
    <location>
        <begin position="175"/>
        <end position="201"/>
    </location>
</feature>
<evidence type="ECO:0000256" key="1">
    <source>
        <dbReference type="ARBA" id="ARBA00004651"/>
    </source>
</evidence>
<keyword evidence="3" id="KW-1003">Cell membrane</keyword>
<feature type="transmembrane region" description="Helical" evidence="8">
    <location>
        <begin position="32"/>
        <end position="56"/>
    </location>
</feature>
<keyword evidence="4 8" id="KW-0812">Transmembrane</keyword>
<evidence type="ECO:0000256" key="3">
    <source>
        <dbReference type="ARBA" id="ARBA00022475"/>
    </source>
</evidence>
<feature type="region of interest" description="Disordered" evidence="7">
    <location>
        <begin position="422"/>
        <end position="483"/>
    </location>
</feature>
<feature type="transmembrane region" description="Helical" evidence="8">
    <location>
        <begin position="62"/>
        <end position="82"/>
    </location>
</feature>
<protein>
    <submittedName>
        <fullName evidence="9">Predicted arabinose efflux permease, MFS family</fullName>
    </submittedName>
</protein>
<feature type="transmembrane region" description="Helical" evidence="8">
    <location>
        <begin position="320"/>
        <end position="340"/>
    </location>
</feature>
<evidence type="ECO:0000256" key="5">
    <source>
        <dbReference type="ARBA" id="ARBA00022989"/>
    </source>
</evidence>
<dbReference type="RefSeq" id="WP_093785462.1">
    <property type="nucleotide sequence ID" value="NZ_FNIE01000007.1"/>
</dbReference>
<feature type="transmembrane region" description="Helical" evidence="8">
    <location>
        <begin position="292"/>
        <end position="314"/>
    </location>
</feature>
<evidence type="ECO:0000313" key="10">
    <source>
        <dbReference type="Proteomes" id="UP000199341"/>
    </source>
</evidence>
<evidence type="ECO:0000256" key="4">
    <source>
        <dbReference type="ARBA" id="ARBA00022692"/>
    </source>
</evidence>
<feature type="transmembrane region" description="Helical" evidence="8">
    <location>
        <begin position="252"/>
        <end position="280"/>
    </location>
</feature>
<sequence length="483" mass="49449">MSAVAVVARGLGQRVPRLLRERAFRRYWTGQAVSALGDQVTYLALPLAAVLVLHAGAAEMGWLSMAGLLPALLLSIPAGAWADRRARRRRTMIAADLARAALMASVPVAYALGVLGLWQLIAVAFAVGALAVVFDVCDAALFVSLVEPERYVEGNALTNGSSAFSFMAGPSLGGLLVQVLAAPFALLADAASYLVSAGLLARITPAEPPAARREKGHLWAGLRFVAGSATLRALVAAAATVNFFNFAFHTLVVLYAVGTLGLSAGTLGTVVGAGAVGGVLGAALTRRIVRAIGIGPTVVLGYVGFPAPLVLVPLAGGPRAAVLAAFFASEFLSGFGLMLLDIGSGSVQAALIPDALRSRVSGAWRTVNYGMRPLGALAGGLLGSTIGLRPTLWLATTGGVLSVLWLLPSPVPRMRELPAKALSPAPPAIPAGDPDRPLAQDPARTPAAQPASNARQGPPRIAADPVPQVQPRGLAHPPVQDGA</sequence>
<dbReference type="STRING" id="310781.SAMN05216259_107292"/>
<dbReference type="InterPro" id="IPR036259">
    <property type="entry name" value="MFS_trans_sf"/>
</dbReference>
<feature type="transmembrane region" description="Helical" evidence="8">
    <location>
        <begin position="222"/>
        <end position="246"/>
    </location>
</feature>
<keyword evidence="2" id="KW-0813">Transport</keyword>
<accession>A0A1H0GVH9</accession>
<evidence type="ECO:0000256" key="6">
    <source>
        <dbReference type="ARBA" id="ARBA00023136"/>
    </source>
</evidence>
<comment type="subcellular location">
    <subcellularLocation>
        <location evidence="1">Cell membrane</location>
        <topology evidence="1">Multi-pass membrane protein</topology>
    </subcellularLocation>
</comment>
<dbReference type="Proteomes" id="UP000199341">
    <property type="component" value="Unassembled WGS sequence"/>
</dbReference>
<dbReference type="PANTHER" id="PTHR23513:SF6">
    <property type="entry name" value="MAJOR FACILITATOR SUPERFAMILY ASSOCIATED DOMAIN-CONTAINING PROTEIN"/>
    <property type="match status" value="1"/>
</dbReference>
<evidence type="ECO:0000256" key="7">
    <source>
        <dbReference type="SAM" id="MobiDB-lite"/>
    </source>
</evidence>
<dbReference type="Pfam" id="PF05977">
    <property type="entry name" value="MFS_3"/>
    <property type="match status" value="1"/>
</dbReference>
<feature type="transmembrane region" description="Helical" evidence="8">
    <location>
        <begin position="108"/>
        <end position="134"/>
    </location>
</feature>
<dbReference type="OrthoDB" id="9815525at2"/>
<dbReference type="Gene3D" id="1.20.1250.20">
    <property type="entry name" value="MFS general substrate transporter like domains"/>
    <property type="match status" value="1"/>
</dbReference>
<dbReference type="CDD" id="cd06173">
    <property type="entry name" value="MFS_MefA_like"/>
    <property type="match status" value="1"/>
</dbReference>
<reference evidence="9 10" key="1">
    <citation type="submission" date="2016-10" db="EMBL/GenBank/DDBJ databases">
        <authorList>
            <person name="de Groot N.N."/>
        </authorList>
    </citation>
    <scope>NUCLEOTIDE SEQUENCE [LARGE SCALE GENOMIC DNA]</scope>
    <source>
        <strain evidence="9 10">CGMCC 4.2022</strain>
    </source>
</reference>
<feature type="transmembrane region" description="Helical" evidence="8">
    <location>
        <begin position="392"/>
        <end position="411"/>
    </location>
</feature>
<name>A0A1H0GVH9_9ACTN</name>
<dbReference type="AlphaFoldDB" id="A0A1H0GVH9"/>
<keyword evidence="10" id="KW-1185">Reference proteome</keyword>
<dbReference type="PANTHER" id="PTHR23513">
    <property type="entry name" value="INTEGRAL MEMBRANE EFFLUX PROTEIN-RELATED"/>
    <property type="match status" value="1"/>
</dbReference>
<dbReference type="EMBL" id="FNIE01000007">
    <property type="protein sequence ID" value="SDO10824.1"/>
    <property type="molecule type" value="Genomic_DNA"/>
</dbReference>
<dbReference type="GO" id="GO:0005886">
    <property type="term" value="C:plasma membrane"/>
    <property type="evidence" value="ECO:0007669"/>
    <property type="project" value="UniProtKB-SubCell"/>
</dbReference>
<evidence type="ECO:0000256" key="2">
    <source>
        <dbReference type="ARBA" id="ARBA00022448"/>
    </source>
</evidence>